<organism evidence="1 2">
    <name type="scientific">Psilocybe cyanescens</name>
    <dbReference type="NCBI Taxonomy" id="93625"/>
    <lineage>
        <taxon>Eukaryota</taxon>
        <taxon>Fungi</taxon>
        <taxon>Dikarya</taxon>
        <taxon>Basidiomycota</taxon>
        <taxon>Agaricomycotina</taxon>
        <taxon>Agaricomycetes</taxon>
        <taxon>Agaricomycetidae</taxon>
        <taxon>Agaricales</taxon>
        <taxon>Agaricineae</taxon>
        <taxon>Strophariaceae</taxon>
        <taxon>Psilocybe</taxon>
    </lineage>
</organism>
<sequence length="116" mass="13346">MNGSFAYVNINFEIQIWELLTKGSKRLLSPGEPSQESCKNTRCPPTSSIKYSVFQTPEIETLVEPRRTISQDLQEYSLFSDTIFQTPHEGLETLIEPRRTTLEELQEYSLSSDIIK</sequence>
<comment type="caution">
    <text evidence="1">The sequence shown here is derived from an EMBL/GenBank/DDBJ whole genome shotgun (WGS) entry which is preliminary data.</text>
</comment>
<name>A0A409X828_PSICY</name>
<reference evidence="1 2" key="1">
    <citation type="journal article" date="2018" name="Evol. Lett.">
        <title>Horizontal gene cluster transfer increased hallucinogenic mushroom diversity.</title>
        <authorList>
            <person name="Reynolds H.T."/>
            <person name="Vijayakumar V."/>
            <person name="Gluck-Thaler E."/>
            <person name="Korotkin H.B."/>
            <person name="Matheny P.B."/>
            <person name="Slot J.C."/>
        </authorList>
    </citation>
    <scope>NUCLEOTIDE SEQUENCE [LARGE SCALE GENOMIC DNA]</scope>
    <source>
        <strain evidence="1 2">2631</strain>
    </source>
</reference>
<dbReference type="InParanoid" id="A0A409X828"/>
<gene>
    <name evidence="1" type="ORF">CVT25_009836</name>
</gene>
<evidence type="ECO:0000313" key="2">
    <source>
        <dbReference type="Proteomes" id="UP000283269"/>
    </source>
</evidence>
<dbReference type="AlphaFoldDB" id="A0A409X828"/>
<evidence type="ECO:0000313" key="1">
    <source>
        <dbReference type="EMBL" id="PPQ86949.1"/>
    </source>
</evidence>
<dbReference type="EMBL" id="NHYD01002409">
    <property type="protein sequence ID" value="PPQ86949.1"/>
    <property type="molecule type" value="Genomic_DNA"/>
</dbReference>
<dbReference type="Proteomes" id="UP000283269">
    <property type="component" value="Unassembled WGS sequence"/>
</dbReference>
<proteinExistence type="predicted"/>
<accession>A0A409X828</accession>
<keyword evidence="2" id="KW-1185">Reference proteome</keyword>
<protein>
    <submittedName>
        <fullName evidence="1">Uncharacterized protein</fullName>
    </submittedName>
</protein>